<dbReference type="InterPro" id="IPR000630">
    <property type="entry name" value="Ribosomal_uS8"/>
</dbReference>
<comment type="function">
    <text evidence="5">One of the primary rRNA binding proteins, it binds directly to 16S rRNA central domain where it helps coordinate assembly of the platform of the 30S subunit.</text>
</comment>
<keyword evidence="2 5" id="KW-0689">Ribosomal protein</keyword>
<dbReference type="SUPFAM" id="SSF56047">
    <property type="entry name" value="Ribosomal protein S8"/>
    <property type="match status" value="2"/>
</dbReference>
<dbReference type="GO" id="GO:0005737">
    <property type="term" value="C:cytoplasm"/>
    <property type="evidence" value="ECO:0007669"/>
    <property type="project" value="UniProtKB-ARBA"/>
</dbReference>
<dbReference type="GO" id="GO:0005840">
    <property type="term" value="C:ribosome"/>
    <property type="evidence" value="ECO:0007669"/>
    <property type="project" value="UniProtKB-KW"/>
</dbReference>
<dbReference type="AlphaFoldDB" id="A0A2H5XDL0"/>
<dbReference type="HAMAP" id="MF_01302_B">
    <property type="entry name" value="Ribosomal_uS8_B"/>
    <property type="match status" value="1"/>
</dbReference>
<proteinExistence type="inferred from homology"/>
<evidence type="ECO:0000256" key="4">
    <source>
        <dbReference type="ARBA" id="ARBA00035258"/>
    </source>
</evidence>
<keyword evidence="5" id="KW-0699">rRNA-binding</keyword>
<evidence type="ECO:0000256" key="2">
    <source>
        <dbReference type="ARBA" id="ARBA00022980"/>
    </source>
</evidence>
<dbReference type="InterPro" id="IPR035987">
    <property type="entry name" value="Ribosomal_uS8_sf"/>
</dbReference>
<keyword evidence="5" id="KW-0694">RNA-binding</keyword>
<dbReference type="Gene3D" id="3.30.1370.30">
    <property type="match status" value="1"/>
</dbReference>
<comment type="caution">
    <text evidence="7">The sequence shown here is derived from an EMBL/GenBank/DDBJ whole genome shotgun (WGS) entry which is preliminary data.</text>
</comment>
<evidence type="ECO:0000256" key="5">
    <source>
        <dbReference type="HAMAP-Rule" id="MF_01302"/>
    </source>
</evidence>
<name>A0A2H5XDL0_9BACT</name>
<dbReference type="EMBL" id="BEHT01000023">
    <property type="protein sequence ID" value="GBC99262.1"/>
    <property type="molecule type" value="Genomic_DNA"/>
</dbReference>
<dbReference type="GO" id="GO:0006412">
    <property type="term" value="P:translation"/>
    <property type="evidence" value="ECO:0007669"/>
    <property type="project" value="UniProtKB-UniRule"/>
</dbReference>
<dbReference type="FunFam" id="3.30.1490.10:FF:000001">
    <property type="entry name" value="30S ribosomal protein S8"/>
    <property type="match status" value="1"/>
</dbReference>
<dbReference type="Proteomes" id="UP000236173">
    <property type="component" value="Unassembled WGS sequence"/>
</dbReference>
<gene>
    <name evidence="5 7" type="primary">rpsH</name>
    <name evidence="7" type="ORF">HRbin17_01784</name>
</gene>
<sequence>MPVVNDPIGDMLTRLRNAYRARHEEVIMPASKFRIAVADVLKREGYIADYRVITEQELSKGLQLLDQALERKAISGAFVKSPDYDLLEAVRKKGIAVSRDAERALRTLKQLFETGFIPHPRKRGVLKQGILVVKLRYLPGRPSRPAITGVKRVSKPGRHLYVRKTQIPRVMAGLGIAILSTSQGVMSDSEARRKGVGGELLAYVW</sequence>
<dbReference type="PANTHER" id="PTHR11758">
    <property type="entry name" value="40S RIBOSOMAL PROTEIN S15A"/>
    <property type="match status" value="1"/>
</dbReference>
<dbReference type="GO" id="GO:0003735">
    <property type="term" value="F:structural constituent of ribosome"/>
    <property type="evidence" value="ECO:0007669"/>
    <property type="project" value="InterPro"/>
</dbReference>
<dbReference type="GO" id="GO:0019843">
    <property type="term" value="F:rRNA binding"/>
    <property type="evidence" value="ECO:0007669"/>
    <property type="project" value="UniProtKB-UniRule"/>
</dbReference>
<comment type="similarity">
    <text evidence="1 5 6">Belongs to the universal ribosomal protein uS8 family.</text>
</comment>
<evidence type="ECO:0000256" key="3">
    <source>
        <dbReference type="ARBA" id="ARBA00023274"/>
    </source>
</evidence>
<evidence type="ECO:0000256" key="6">
    <source>
        <dbReference type="RuleBase" id="RU003660"/>
    </source>
</evidence>
<organism evidence="7 8">
    <name type="scientific">Candidatus Fervidibacter japonicus</name>
    <dbReference type="NCBI Taxonomy" id="2035412"/>
    <lineage>
        <taxon>Bacteria</taxon>
        <taxon>Candidatus Fervidibacterota</taxon>
        <taxon>Candidatus Fervidibacter</taxon>
    </lineage>
</organism>
<dbReference type="PROSITE" id="PS00053">
    <property type="entry name" value="RIBOSOMAL_S8"/>
    <property type="match status" value="1"/>
</dbReference>
<keyword evidence="3 5" id="KW-0687">Ribonucleoprotein</keyword>
<protein>
    <recommendedName>
        <fullName evidence="4 5">Small ribosomal subunit protein uS8</fullName>
    </recommendedName>
</protein>
<dbReference type="InterPro" id="IPR047863">
    <property type="entry name" value="Ribosomal_uS8_CS"/>
</dbReference>
<dbReference type="GO" id="GO:1990904">
    <property type="term" value="C:ribonucleoprotein complex"/>
    <property type="evidence" value="ECO:0007669"/>
    <property type="project" value="UniProtKB-KW"/>
</dbReference>
<dbReference type="Gene3D" id="3.30.1490.10">
    <property type="match status" value="1"/>
</dbReference>
<dbReference type="Pfam" id="PF00410">
    <property type="entry name" value="Ribosomal_S8"/>
    <property type="match status" value="2"/>
</dbReference>
<comment type="subunit">
    <text evidence="5">Part of the 30S ribosomal subunit. Contacts proteins S5 and S12.</text>
</comment>
<accession>A0A2H5XDL0</accession>
<reference evidence="8" key="1">
    <citation type="submission" date="2017-09" db="EMBL/GenBank/DDBJ databases">
        <title>Metaegenomics of thermophilic ammonia-oxidizing enrichment culture.</title>
        <authorList>
            <person name="Kato S."/>
            <person name="Suzuki K."/>
        </authorList>
    </citation>
    <scope>NUCLEOTIDE SEQUENCE [LARGE SCALE GENOMIC DNA]</scope>
</reference>
<evidence type="ECO:0000313" key="8">
    <source>
        <dbReference type="Proteomes" id="UP000236173"/>
    </source>
</evidence>
<evidence type="ECO:0000313" key="7">
    <source>
        <dbReference type="EMBL" id="GBC99262.1"/>
    </source>
</evidence>
<evidence type="ECO:0000256" key="1">
    <source>
        <dbReference type="ARBA" id="ARBA00006471"/>
    </source>
</evidence>